<dbReference type="InterPro" id="IPR013783">
    <property type="entry name" value="Ig-like_fold"/>
</dbReference>
<keyword evidence="2" id="KW-0732">Signal</keyword>
<dbReference type="GO" id="GO:0016020">
    <property type="term" value="C:membrane"/>
    <property type="evidence" value="ECO:0007669"/>
    <property type="project" value="UniProtKB-SubCell"/>
</dbReference>
<dbReference type="AlphaFoldDB" id="A0A7N6C4H2"/>
<dbReference type="GeneTree" id="ENSGT01150000287808"/>
<keyword evidence="6" id="KW-1185">Reference proteome</keyword>
<reference evidence="5" key="2">
    <citation type="submission" date="2025-08" db="UniProtKB">
        <authorList>
            <consortium name="Ensembl"/>
        </authorList>
    </citation>
    <scope>IDENTIFICATION</scope>
</reference>
<dbReference type="Proteomes" id="UP000265040">
    <property type="component" value="Chromosome 15"/>
</dbReference>
<name>A0A7N6C4H2_ANATE</name>
<evidence type="ECO:0000256" key="3">
    <source>
        <dbReference type="ARBA" id="ARBA00023136"/>
    </source>
</evidence>
<evidence type="ECO:0008006" key="7">
    <source>
        <dbReference type="Google" id="ProtNLM"/>
    </source>
</evidence>
<comment type="subcellular location">
    <subcellularLocation>
        <location evidence="1">Membrane</location>
    </subcellularLocation>
</comment>
<evidence type="ECO:0000256" key="2">
    <source>
        <dbReference type="ARBA" id="ARBA00022729"/>
    </source>
</evidence>
<keyword evidence="4" id="KW-0325">Glycoprotein</keyword>
<evidence type="ECO:0000256" key="4">
    <source>
        <dbReference type="ARBA" id="ARBA00023180"/>
    </source>
</evidence>
<dbReference type="InParanoid" id="A0A7N6C4H2"/>
<organism evidence="5 6">
    <name type="scientific">Anabas testudineus</name>
    <name type="common">Climbing perch</name>
    <name type="synonym">Anthias testudineus</name>
    <dbReference type="NCBI Taxonomy" id="64144"/>
    <lineage>
        <taxon>Eukaryota</taxon>
        <taxon>Metazoa</taxon>
        <taxon>Chordata</taxon>
        <taxon>Craniata</taxon>
        <taxon>Vertebrata</taxon>
        <taxon>Euteleostomi</taxon>
        <taxon>Actinopterygii</taxon>
        <taxon>Neopterygii</taxon>
        <taxon>Teleostei</taxon>
        <taxon>Neoteleostei</taxon>
        <taxon>Acanthomorphata</taxon>
        <taxon>Anabantaria</taxon>
        <taxon>Anabantiformes</taxon>
        <taxon>Anabantoidei</taxon>
        <taxon>Anabantidae</taxon>
        <taxon>Anabas</taxon>
    </lineage>
</organism>
<proteinExistence type="predicted"/>
<dbReference type="PANTHER" id="PTHR12080:SF125">
    <property type="entry name" value="CD48 ANTIGEN-LIKE"/>
    <property type="match status" value="1"/>
</dbReference>
<sequence>TINKRCLEWIMVVEEKDVETCSGLLSVLLLVVFSGDSAHAEVKPVYFGLGRSLNLSLPVATTERLTSLLWKFNDNLLAEWVENVIPLEYYGRFKGRTTLDVNTGRLIITNMGKEDIGLYSVEVNNRVQDDKYRATVVEEVPKPEIVVQPLNCGPQPINILCTCSLTFLTLNLFCMTLTCRGGLMSYVSTAWWRTEHLSSFINNFCLFISVTNPPSLTVTYEHMNVVL</sequence>
<evidence type="ECO:0000313" key="6">
    <source>
        <dbReference type="Proteomes" id="UP000265040"/>
    </source>
</evidence>
<reference evidence="5" key="1">
    <citation type="submission" date="2021-04" db="EMBL/GenBank/DDBJ databases">
        <authorList>
            <consortium name="Wellcome Sanger Institute Data Sharing"/>
        </authorList>
    </citation>
    <scope>NUCLEOTIDE SEQUENCE [LARGE SCALE GENOMIC DNA]</scope>
</reference>
<dbReference type="InterPro" id="IPR015631">
    <property type="entry name" value="CD2/SLAM_rcpt"/>
</dbReference>
<accession>A0A7N6C4H2</accession>
<keyword evidence="3" id="KW-0472">Membrane</keyword>
<dbReference type="PANTHER" id="PTHR12080">
    <property type="entry name" value="SIGNALING LYMPHOCYTIC ACTIVATION MOLECULE"/>
    <property type="match status" value="1"/>
</dbReference>
<reference evidence="5" key="3">
    <citation type="submission" date="2025-09" db="UniProtKB">
        <authorList>
            <consortium name="Ensembl"/>
        </authorList>
    </citation>
    <scope>IDENTIFICATION</scope>
</reference>
<dbReference type="SUPFAM" id="SSF48726">
    <property type="entry name" value="Immunoglobulin"/>
    <property type="match status" value="1"/>
</dbReference>
<protein>
    <recommendedName>
        <fullName evidence="7">Immunoglobulin V-set domain-containing protein</fullName>
    </recommendedName>
</protein>
<dbReference type="Gene3D" id="2.60.40.10">
    <property type="entry name" value="Immunoglobulins"/>
    <property type="match status" value="1"/>
</dbReference>
<evidence type="ECO:0000256" key="1">
    <source>
        <dbReference type="ARBA" id="ARBA00004370"/>
    </source>
</evidence>
<dbReference type="Ensembl" id="ENSATET00000042070.2">
    <property type="protein sequence ID" value="ENSATEP00000071807.2"/>
    <property type="gene ID" value="ENSATEG00000027736.2"/>
</dbReference>
<evidence type="ECO:0000313" key="5">
    <source>
        <dbReference type="Ensembl" id="ENSATEP00000071807.2"/>
    </source>
</evidence>
<dbReference type="InterPro" id="IPR036179">
    <property type="entry name" value="Ig-like_dom_sf"/>
</dbReference>